<dbReference type="PROSITE" id="PS51186">
    <property type="entry name" value="GNAT"/>
    <property type="match status" value="1"/>
</dbReference>
<dbReference type="EC" id="2.3.1.-" evidence="2"/>
<keyword evidence="2" id="KW-0012">Acyltransferase</keyword>
<reference evidence="2 3" key="1">
    <citation type="submission" date="2020-08" db="EMBL/GenBank/DDBJ databases">
        <title>Genomic Encyclopedia of Type Strains, Phase IV (KMG-IV): sequencing the most valuable type-strain genomes for metagenomic binning, comparative biology and taxonomic classification.</title>
        <authorList>
            <person name="Goeker M."/>
        </authorList>
    </citation>
    <scope>NUCLEOTIDE SEQUENCE [LARGE SCALE GENOMIC DNA]</scope>
    <source>
        <strain evidence="2 3">DSM 26385</strain>
    </source>
</reference>
<dbReference type="Gene3D" id="3.40.630.30">
    <property type="match status" value="1"/>
</dbReference>
<evidence type="ECO:0000313" key="2">
    <source>
        <dbReference type="EMBL" id="MBB4102353.1"/>
    </source>
</evidence>
<dbReference type="GO" id="GO:0016747">
    <property type="term" value="F:acyltransferase activity, transferring groups other than amino-acyl groups"/>
    <property type="evidence" value="ECO:0007669"/>
    <property type="project" value="InterPro"/>
</dbReference>
<keyword evidence="2" id="KW-0808">Transferase</keyword>
<name>A0A7W6P0E6_9HYPH</name>
<sequence length="170" mass="17887">MIIRHERAGDEAAIEAVTIAAFTGHPYSDGSEPRIIRDLRRAGALALSLVCEEGSDIIGHVALSPVLIDGVDCGWFGLGPISVLPDFQRAGIGSALMKATIAWMQDRDAGGCVLVGDAAYYSRFGFAAREALVLPDVPPVFFLALPLSDQGRSGIVAFHPAFHGKGDGKA</sequence>
<protein>
    <submittedName>
        <fullName evidence="2">Putative acetyltransferase</fullName>
        <ecNumber evidence="2">2.3.1.-</ecNumber>
    </submittedName>
</protein>
<feature type="domain" description="N-acetyltransferase" evidence="1">
    <location>
        <begin position="1"/>
        <end position="148"/>
    </location>
</feature>
<proteinExistence type="predicted"/>
<dbReference type="InterPro" id="IPR016181">
    <property type="entry name" value="Acyl_CoA_acyltransferase"/>
</dbReference>
<dbReference type="EMBL" id="JACIDU010000003">
    <property type="protein sequence ID" value="MBB4102353.1"/>
    <property type="molecule type" value="Genomic_DNA"/>
</dbReference>
<dbReference type="InterPro" id="IPR000182">
    <property type="entry name" value="GNAT_dom"/>
</dbReference>
<keyword evidence="3" id="KW-1185">Reference proteome</keyword>
<accession>A0A7W6P0E6</accession>
<evidence type="ECO:0000313" key="3">
    <source>
        <dbReference type="Proteomes" id="UP000584824"/>
    </source>
</evidence>
<dbReference type="RefSeq" id="WP_183789838.1">
    <property type="nucleotide sequence ID" value="NZ_JACIDU010000003.1"/>
</dbReference>
<dbReference type="CDD" id="cd04301">
    <property type="entry name" value="NAT_SF"/>
    <property type="match status" value="1"/>
</dbReference>
<dbReference type="SUPFAM" id="SSF55729">
    <property type="entry name" value="Acyl-CoA N-acyltransferases (Nat)"/>
    <property type="match status" value="1"/>
</dbReference>
<organism evidence="2 3">
    <name type="scientific">Allorhizobium borbori</name>
    <dbReference type="NCBI Taxonomy" id="485907"/>
    <lineage>
        <taxon>Bacteria</taxon>
        <taxon>Pseudomonadati</taxon>
        <taxon>Pseudomonadota</taxon>
        <taxon>Alphaproteobacteria</taxon>
        <taxon>Hyphomicrobiales</taxon>
        <taxon>Rhizobiaceae</taxon>
        <taxon>Rhizobium/Agrobacterium group</taxon>
        <taxon>Allorhizobium</taxon>
    </lineage>
</organism>
<comment type="caution">
    <text evidence="2">The sequence shown here is derived from an EMBL/GenBank/DDBJ whole genome shotgun (WGS) entry which is preliminary data.</text>
</comment>
<dbReference type="Pfam" id="PF13508">
    <property type="entry name" value="Acetyltransf_7"/>
    <property type="match status" value="1"/>
</dbReference>
<dbReference type="Proteomes" id="UP000584824">
    <property type="component" value="Unassembled WGS sequence"/>
</dbReference>
<evidence type="ECO:0000259" key="1">
    <source>
        <dbReference type="PROSITE" id="PS51186"/>
    </source>
</evidence>
<dbReference type="AlphaFoldDB" id="A0A7W6P0E6"/>
<gene>
    <name evidence="2" type="ORF">GGQ66_000888</name>
</gene>